<feature type="domain" description="ZP" evidence="3">
    <location>
        <begin position="1"/>
        <end position="139"/>
    </location>
</feature>
<dbReference type="InterPro" id="IPR042235">
    <property type="entry name" value="ZP-C_dom"/>
</dbReference>
<evidence type="ECO:0000256" key="2">
    <source>
        <dbReference type="ARBA" id="ARBA00023157"/>
    </source>
</evidence>
<dbReference type="Gene3D" id="2.60.40.4100">
    <property type="entry name" value="Zona pellucida, ZP-C domain"/>
    <property type="match status" value="1"/>
</dbReference>
<dbReference type="Proteomes" id="UP001158576">
    <property type="component" value="Chromosome 1"/>
</dbReference>
<name>A0ABN7SU40_OIKDI</name>
<dbReference type="InterPro" id="IPR055355">
    <property type="entry name" value="ZP-C"/>
</dbReference>
<keyword evidence="1" id="KW-0732">Signal</keyword>
<evidence type="ECO:0000256" key="1">
    <source>
        <dbReference type="ARBA" id="ARBA00022729"/>
    </source>
</evidence>
<keyword evidence="5" id="KW-1185">Reference proteome</keyword>
<dbReference type="Pfam" id="PF00100">
    <property type="entry name" value="Zona_pellucida"/>
    <property type="match status" value="1"/>
</dbReference>
<proteinExistence type="predicted"/>
<dbReference type="PANTHER" id="PTHR14002:SF43">
    <property type="entry name" value="DELTA-LIKE PROTEIN"/>
    <property type="match status" value="1"/>
</dbReference>
<accession>A0ABN7SU40</accession>
<evidence type="ECO:0000259" key="3">
    <source>
        <dbReference type="PROSITE" id="PS51034"/>
    </source>
</evidence>
<evidence type="ECO:0000313" key="5">
    <source>
        <dbReference type="Proteomes" id="UP001158576"/>
    </source>
</evidence>
<keyword evidence="2" id="KW-1015">Disulfide bond</keyword>
<dbReference type="EMBL" id="OU015566">
    <property type="protein sequence ID" value="CAG5107688.1"/>
    <property type="molecule type" value="Genomic_DNA"/>
</dbReference>
<dbReference type="InterPro" id="IPR001507">
    <property type="entry name" value="ZP_dom"/>
</dbReference>
<gene>
    <name evidence="4" type="ORF">OKIOD_LOCUS12209</name>
</gene>
<reference evidence="4 5" key="1">
    <citation type="submission" date="2021-04" db="EMBL/GenBank/DDBJ databases">
        <authorList>
            <person name="Bliznina A."/>
        </authorList>
    </citation>
    <scope>NUCLEOTIDE SEQUENCE [LARGE SCALE GENOMIC DNA]</scope>
</reference>
<dbReference type="PANTHER" id="PTHR14002">
    <property type="entry name" value="ENDOGLIN/TGF-BETA RECEPTOR TYPE III"/>
    <property type="match status" value="1"/>
</dbReference>
<evidence type="ECO:0000313" key="4">
    <source>
        <dbReference type="EMBL" id="CAG5107688.1"/>
    </source>
</evidence>
<protein>
    <submittedName>
        <fullName evidence="4">Oidioi.mRNA.OKI2018_I69.chr1.g3444.t1.cds</fullName>
    </submittedName>
</protein>
<dbReference type="PROSITE" id="PS51034">
    <property type="entry name" value="ZP_2"/>
    <property type="match status" value="1"/>
</dbReference>
<sequence length="139" mass="16025">MISDLERGMGAIQNAGDFLFRLNVYENSSYLTRYPFQSFPLPKSLNERVFLGAEVITQMHYFYIFTKSCWSAPSVDPNNTVSYPMMYNGCPADSFTFLQPRLHKEDRFETKTLRFPGSNFVYIQCDVIICDLRKANATG</sequence>
<organism evidence="4 5">
    <name type="scientific">Oikopleura dioica</name>
    <name type="common">Tunicate</name>
    <dbReference type="NCBI Taxonomy" id="34765"/>
    <lineage>
        <taxon>Eukaryota</taxon>
        <taxon>Metazoa</taxon>
        <taxon>Chordata</taxon>
        <taxon>Tunicata</taxon>
        <taxon>Appendicularia</taxon>
        <taxon>Copelata</taxon>
        <taxon>Oikopleuridae</taxon>
        <taxon>Oikopleura</taxon>
    </lineage>
</organism>